<comment type="caution">
    <text evidence="1">The sequence shown here is derived from an EMBL/GenBank/DDBJ whole genome shotgun (WGS) entry which is preliminary data.</text>
</comment>
<reference evidence="1 2" key="1">
    <citation type="submission" date="2021-06" db="EMBL/GenBank/DDBJ databases">
        <title>Caerostris extrusa draft genome.</title>
        <authorList>
            <person name="Kono N."/>
            <person name="Arakawa K."/>
        </authorList>
    </citation>
    <scope>NUCLEOTIDE SEQUENCE [LARGE SCALE GENOMIC DNA]</scope>
</reference>
<dbReference type="EMBL" id="BPLR01019835">
    <property type="protein sequence ID" value="GIX72310.1"/>
    <property type="molecule type" value="Genomic_DNA"/>
</dbReference>
<keyword evidence="2" id="KW-1185">Reference proteome</keyword>
<name>A0AAV4MJ36_CAEEX</name>
<dbReference type="Proteomes" id="UP001054945">
    <property type="component" value="Unassembled WGS sequence"/>
</dbReference>
<proteinExistence type="predicted"/>
<dbReference type="AlphaFoldDB" id="A0AAV4MJ36"/>
<organism evidence="1 2">
    <name type="scientific">Caerostris extrusa</name>
    <name type="common">Bark spider</name>
    <name type="synonym">Caerostris bankana</name>
    <dbReference type="NCBI Taxonomy" id="172846"/>
    <lineage>
        <taxon>Eukaryota</taxon>
        <taxon>Metazoa</taxon>
        <taxon>Ecdysozoa</taxon>
        <taxon>Arthropoda</taxon>
        <taxon>Chelicerata</taxon>
        <taxon>Arachnida</taxon>
        <taxon>Araneae</taxon>
        <taxon>Araneomorphae</taxon>
        <taxon>Entelegynae</taxon>
        <taxon>Araneoidea</taxon>
        <taxon>Araneidae</taxon>
        <taxon>Caerostris</taxon>
    </lineage>
</organism>
<protein>
    <submittedName>
        <fullName evidence="1">Uncharacterized protein</fullName>
    </submittedName>
</protein>
<accession>A0AAV4MJ36</accession>
<evidence type="ECO:0000313" key="2">
    <source>
        <dbReference type="Proteomes" id="UP001054945"/>
    </source>
</evidence>
<gene>
    <name evidence="1" type="ORF">CEXT_596461</name>
</gene>
<evidence type="ECO:0000313" key="1">
    <source>
        <dbReference type="EMBL" id="GIX72310.1"/>
    </source>
</evidence>
<sequence>MMLLRVCCKLLHNPKDQKFFSINSFPHPESQDSKNGYSQLQLSQQNGLNFFSLSNVTARERAIVGEVLLHYAMPRRIISEMEVNLYYLRCNDCVFS</sequence>